<evidence type="ECO:0000256" key="5">
    <source>
        <dbReference type="ARBA" id="ARBA00022989"/>
    </source>
</evidence>
<reference evidence="9 10" key="1">
    <citation type="submission" date="2018-12" db="EMBL/GenBank/DDBJ databases">
        <authorList>
            <consortium name="Pathogen Informatics"/>
        </authorList>
    </citation>
    <scope>NUCLEOTIDE SEQUENCE [LARGE SCALE GENOMIC DNA]</scope>
    <source>
        <strain evidence="9 10">NCTC10485</strain>
    </source>
</reference>
<feature type="transmembrane region" description="Helical" evidence="7">
    <location>
        <begin position="120"/>
        <end position="145"/>
    </location>
</feature>
<keyword evidence="4 7" id="KW-0812">Transmembrane</keyword>
<feature type="transmembrane region" description="Helical" evidence="7">
    <location>
        <begin position="472"/>
        <end position="495"/>
    </location>
</feature>
<comment type="subcellular location">
    <subcellularLocation>
        <location evidence="1">Cell membrane</location>
        <topology evidence="1">Multi-pass membrane protein</topology>
    </subcellularLocation>
</comment>
<feature type="transmembrane region" description="Helical" evidence="7">
    <location>
        <begin position="185"/>
        <end position="204"/>
    </location>
</feature>
<dbReference type="InterPro" id="IPR006707">
    <property type="entry name" value="T7SS_EccD"/>
</dbReference>
<feature type="transmembrane region" description="Helical" evidence="7">
    <location>
        <begin position="438"/>
        <end position="460"/>
    </location>
</feature>
<evidence type="ECO:0000313" key="10">
    <source>
        <dbReference type="Proteomes" id="UP000282551"/>
    </source>
</evidence>
<feature type="transmembrane region" description="Helical" evidence="7">
    <location>
        <begin position="263"/>
        <end position="286"/>
    </location>
</feature>
<feature type="transmembrane region" description="Helical" evidence="7">
    <location>
        <begin position="157"/>
        <end position="178"/>
    </location>
</feature>
<dbReference type="AlphaFoldDB" id="A0A448HW76"/>
<evidence type="ECO:0000256" key="2">
    <source>
        <dbReference type="ARBA" id="ARBA00006162"/>
    </source>
</evidence>
<dbReference type="GO" id="GO:0005886">
    <property type="term" value="C:plasma membrane"/>
    <property type="evidence" value="ECO:0007669"/>
    <property type="project" value="UniProtKB-SubCell"/>
</dbReference>
<accession>A0A448HW76</accession>
<dbReference type="Proteomes" id="UP000282551">
    <property type="component" value="Chromosome"/>
</dbReference>
<organism evidence="9 10">
    <name type="scientific">Mycolicibacterium chitae</name>
    <name type="common">Mycobacterium chitae</name>
    <dbReference type="NCBI Taxonomy" id="1792"/>
    <lineage>
        <taxon>Bacteria</taxon>
        <taxon>Bacillati</taxon>
        <taxon>Actinomycetota</taxon>
        <taxon>Actinomycetes</taxon>
        <taxon>Mycobacteriales</taxon>
        <taxon>Mycobacteriaceae</taxon>
        <taxon>Mycolicibacterium</taxon>
    </lineage>
</organism>
<evidence type="ECO:0000256" key="6">
    <source>
        <dbReference type="ARBA" id="ARBA00023136"/>
    </source>
</evidence>
<keyword evidence="5 7" id="KW-1133">Transmembrane helix</keyword>
<evidence type="ECO:0000256" key="7">
    <source>
        <dbReference type="SAM" id="Phobius"/>
    </source>
</evidence>
<feature type="transmembrane region" description="Helical" evidence="7">
    <location>
        <begin position="406"/>
        <end position="426"/>
    </location>
</feature>
<dbReference type="Pfam" id="PF08817">
    <property type="entry name" value="YukD"/>
    <property type="match status" value="1"/>
</dbReference>
<dbReference type="RefSeq" id="WP_126331941.1">
    <property type="nucleotide sequence ID" value="NZ_AP022604.1"/>
</dbReference>
<sequence>MTKVSFPARCAVAVVCGEHLISQVYPASVPVEVFIDDIVELLDTELKRRGLGGLESGLGYELQRANGTRLEVTKTLDELGVEDGTTLVLAPAGQGDSFEPQYESLSTGLARVGKRLFEPVTAATAAHTAIAITALCAATILLMALRNRHVDDALLPTIVTGAFGLLLAGGAGAVARWWPQRHDLLSGFAWPAIPLLATALGAAAPGAIGSAHVFIAALALLTMTCGLMALTKRHVTVGATIVTLCALGGAVALARMWRPIPAQWLGMCGLIALLMLVTLAPTFALWSARIRPPHFGSITGRDLFRRSDGLPVDAVEPVADDDYEDVEQSEVSPDTTPRGAEIAAAARRANQVLTGICVAAALAMPVAVWATLMPGQPKSNAAAVLAMLFVLIFISRGRSFAAKQQAVALVCGAAAAVCVGVVKYVLAAPADSGSAVLWGALVLAGFAGLGLLAGLLVPVTRFTPLVRMLAEWLELLAIVAALPLAAWIGGLFTWVRMR</sequence>
<evidence type="ECO:0000256" key="4">
    <source>
        <dbReference type="ARBA" id="ARBA00022692"/>
    </source>
</evidence>
<keyword evidence="10" id="KW-1185">Reference proteome</keyword>
<name>A0A448HW76_MYCCI</name>
<dbReference type="OrthoDB" id="4640662at2"/>
<dbReference type="InterPro" id="IPR044049">
    <property type="entry name" value="EccD_transm"/>
</dbReference>
<evidence type="ECO:0000256" key="1">
    <source>
        <dbReference type="ARBA" id="ARBA00004651"/>
    </source>
</evidence>
<dbReference type="NCBIfam" id="TIGR03920">
    <property type="entry name" value="T7SS_EccD"/>
    <property type="match status" value="1"/>
</dbReference>
<gene>
    <name evidence="9" type="ORF">NCTC10485_00076</name>
</gene>
<evidence type="ECO:0000256" key="3">
    <source>
        <dbReference type="ARBA" id="ARBA00022475"/>
    </source>
</evidence>
<feature type="transmembrane region" description="Helical" evidence="7">
    <location>
        <begin position="210"/>
        <end position="230"/>
    </location>
</feature>
<keyword evidence="3" id="KW-1003">Cell membrane</keyword>
<feature type="transmembrane region" description="Helical" evidence="7">
    <location>
        <begin position="237"/>
        <end position="257"/>
    </location>
</feature>
<dbReference type="Gene3D" id="3.10.20.90">
    <property type="entry name" value="Phosphatidylinositol 3-kinase Catalytic Subunit, Chain A, domain 1"/>
    <property type="match status" value="1"/>
</dbReference>
<comment type="similarity">
    <text evidence="2">Belongs to the EccD/Snm4 family.</text>
</comment>
<dbReference type="Pfam" id="PF19053">
    <property type="entry name" value="EccD"/>
    <property type="match status" value="1"/>
</dbReference>
<feature type="transmembrane region" description="Helical" evidence="7">
    <location>
        <begin position="352"/>
        <end position="372"/>
    </location>
</feature>
<evidence type="ECO:0000259" key="8">
    <source>
        <dbReference type="Pfam" id="PF19053"/>
    </source>
</evidence>
<keyword evidence="6 7" id="KW-0472">Membrane</keyword>
<protein>
    <submittedName>
        <fullName evidence="9">ESX conserved componant EccD2</fullName>
    </submittedName>
</protein>
<evidence type="ECO:0000313" key="9">
    <source>
        <dbReference type="EMBL" id="VEG44173.1"/>
    </source>
</evidence>
<feature type="domain" description="EccD-like transmembrane" evidence="8">
    <location>
        <begin position="129"/>
        <end position="496"/>
    </location>
</feature>
<dbReference type="InterPro" id="IPR024962">
    <property type="entry name" value="YukD-like"/>
</dbReference>
<dbReference type="EMBL" id="LR134355">
    <property type="protein sequence ID" value="VEG44173.1"/>
    <property type="molecule type" value="Genomic_DNA"/>
</dbReference>
<proteinExistence type="inferred from homology"/>
<feature type="transmembrane region" description="Helical" evidence="7">
    <location>
        <begin position="378"/>
        <end position="394"/>
    </location>
</feature>